<reference evidence="7" key="1">
    <citation type="journal article" date="2020" name="Nature">
        <title>Giant virus diversity and host interactions through global metagenomics.</title>
        <authorList>
            <person name="Schulz F."/>
            <person name="Roux S."/>
            <person name="Paez-Espino D."/>
            <person name="Jungbluth S."/>
            <person name="Walsh D.A."/>
            <person name="Denef V.J."/>
            <person name="McMahon K.D."/>
            <person name="Konstantinidis K.T."/>
            <person name="Eloe-Fadrosh E.A."/>
            <person name="Kyrpides N.C."/>
            <person name="Woyke T."/>
        </authorList>
    </citation>
    <scope>NUCLEOTIDE SEQUENCE</scope>
    <source>
        <strain evidence="7">GVMAG-M-3300001351-8</strain>
    </source>
</reference>
<evidence type="ECO:0000256" key="5">
    <source>
        <dbReference type="ARBA" id="ARBA00023004"/>
    </source>
</evidence>
<sequence>MVEKITVHKTMSDSEIADREGEYFSEKFYKGVGRYIVKSDIDVYTAEGKLLLKFRKKIIPKHYTDMALDSFLEASQKKHENRGAAAGVLDREKMANYIGTFVNPGKFRTGFESSVSGKPSKQATSNLSQSNIVGFFDVPDRNLKGKGAPCRLTVFNRDHPDLWKNSIPFIQNCDKQFKKLVPERHKIQHKRAQSTPNFAISNTAFSTITINYSWRTALHRDKGDLVDGFGNLIVIEDPNNKNTYDGGYIGFPQYGVCVDVRTGDFLAMDVHEWHSNTEYRPRNKQIFGSPREKDVKNGWYFNRMSVVMYLREKMIKCKDVTLWNNKAGGGEGGTVKGTGIENELLKSLPSEYVNYMRNQYNMFI</sequence>
<comment type="cofactor">
    <cofactor evidence="1">
        <name>Fe(2+)</name>
        <dbReference type="ChEBI" id="CHEBI:29033"/>
    </cofactor>
</comment>
<organism evidence="7">
    <name type="scientific">viral metagenome</name>
    <dbReference type="NCBI Taxonomy" id="1070528"/>
    <lineage>
        <taxon>unclassified sequences</taxon>
        <taxon>metagenomes</taxon>
        <taxon>organismal metagenomes</taxon>
    </lineage>
</organism>
<feature type="domain" description="2OGFeDO JBP1/TET oxygenase" evidence="6">
    <location>
        <begin position="146"/>
        <end position="312"/>
    </location>
</feature>
<evidence type="ECO:0000256" key="1">
    <source>
        <dbReference type="ARBA" id="ARBA00001954"/>
    </source>
</evidence>
<keyword evidence="4" id="KW-0560">Oxidoreductase</keyword>
<dbReference type="GO" id="GO:0051213">
    <property type="term" value="F:dioxygenase activity"/>
    <property type="evidence" value="ECO:0007669"/>
    <property type="project" value="UniProtKB-KW"/>
</dbReference>
<dbReference type="AlphaFoldDB" id="A0A6C0EK13"/>
<dbReference type="Pfam" id="PF12851">
    <property type="entry name" value="Tet_JBP"/>
    <property type="match status" value="1"/>
</dbReference>
<dbReference type="InterPro" id="IPR024779">
    <property type="entry name" value="2OGFeDO_JBP1/TET_oxygenase_dom"/>
</dbReference>
<evidence type="ECO:0000256" key="2">
    <source>
        <dbReference type="ARBA" id="ARBA00022723"/>
    </source>
</evidence>
<evidence type="ECO:0000256" key="3">
    <source>
        <dbReference type="ARBA" id="ARBA00022964"/>
    </source>
</evidence>
<keyword evidence="3" id="KW-0223">Dioxygenase</keyword>
<evidence type="ECO:0000259" key="6">
    <source>
        <dbReference type="Pfam" id="PF12851"/>
    </source>
</evidence>
<name>A0A6C0EK13_9ZZZZ</name>
<proteinExistence type="predicted"/>
<dbReference type="GO" id="GO:0046872">
    <property type="term" value="F:metal ion binding"/>
    <property type="evidence" value="ECO:0007669"/>
    <property type="project" value="UniProtKB-KW"/>
</dbReference>
<keyword evidence="5" id="KW-0408">Iron</keyword>
<keyword evidence="2" id="KW-0479">Metal-binding</keyword>
<protein>
    <recommendedName>
        <fullName evidence="6">2OGFeDO JBP1/TET oxygenase domain-containing protein</fullName>
    </recommendedName>
</protein>
<accession>A0A6C0EK13</accession>
<evidence type="ECO:0000256" key="4">
    <source>
        <dbReference type="ARBA" id="ARBA00023002"/>
    </source>
</evidence>
<dbReference type="EMBL" id="MN738868">
    <property type="protein sequence ID" value="QHT29062.1"/>
    <property type="molecule type" value="Genomic_DNA"/>
</dbReference>
<evidence type="ECO:0000313" key="7">
    <source>
        <dbReference type="EMBL" id="QHT29062.1"/>
    </source>
</evidence>